<name>A0A2P2PS04_RHIMU</name>
<protein>
    <submittedName>
        <fullName evidence="1">Uncharacterized protein</fullName>
    </submittedName>
</protein>
<accession>A0A2P2PS04</accession>
<dbReference type="AlphaFoldDB" id="A0A2P2PS04"/>
<sequence length="32" mass="3800">MKDDVRFILLTLSMFVSRSLLHPKKTIIFMFA</sequence>
<organism evidence="1">
    <name type="scientific">Rhizophora mucronata</name>
    <name type="common">Asiatic mangrove</name>
    <dbReference type="NCBI Taxonomy" id="61149"/>
    <lineage>
        <taxon>Eukaryota</taxon>
        <taxon>Viridiplantae</taxon>
        <taxon>Streptophyta</taxon>
        <taxon>Embryophyta</taxon>
        <taxon>Tracheophyta</taxon>
        <taxon>Spermatophyta</taxon>
        <taxon>Magnoliopsida</taxon>
        <taxon>eudicotyledons</taxon>
        <taxon>Gunneridae</taxon>
        <taxon>Pentapetalae</taxon>
        <taxon>rosids</taxon>
        <taxon>fabids</taxon>
        <taxon>Malpighiales</taxon>
        <taxon>Rhizophoraceae</taxon>
        <taxon>Rhizophora</taxon>
    </lineage>
</organism>
<evidence type="ECO:0000313" key="1">
    <source>
        <dbReference type="EMBL" id="MBX57518.1"/>
    </source>
</evidence>
<reference evidence="1" key="1">
    <citation type="submission" date="2018-02" db="EMBL/GenBank/DDBJ databases">
        <title>Rhizophora mucronata_Transcriptome.</title>
        <authorList>
            <person name="Meera S.P."/>
            <person name="Sreeshan A."/>
            <person name="Augustine A."/>
        </authorList>
    </citation>
    <scope>NUCLEOTIDE SEQUENCE</scope>
    <source>
        <tissue evidence="1">Leaf</tissue>
    </source>
</reference>
<proteinExistence type="predicted"/>
<dbReference type="EMBL" id="GGEC01077034">
    <property type="protein sequence ID" value="MBX57518.1"/>
    <property type="molecule type" value="Transcribed_RNA"/>
</dbReference>